<feature type="transmembrane region" description="Helical" evidence="1">
    <location>
        <begin position="105"/>
        <end position="127"/>
    </location>
</feature>
<evidence type="ECO:0000313" key="2">
    <source>
        <dbReference type="EMBL" id="MBB4617018.1"/>
    </source>
</evidence>
<keyword evidence="1" id="KW-0472">Membrane</keyword>
<dbReference type="InterPro" id="IPR021257">
    <property type="entry name" value="DUF2809"/>
</dbReference>
<dbReference type="AlphaFoldDB" id="A0A7W7AHB7"/>
<dbReference type="EMBL" id="JACHNY010000002">
    <property type="protein sequence ID" value="MBB4617018.1"/>
    <property type="molecule type" value="Genomic_DNA"/>
</dbReference>
<feature type="transmembrane region" description="Helical" evidence="1">
    <location>
        <begin position="66"/>
        <end position="85"/>
    </location>
</feature>
<dbReference type="RefSeq" id="WP_221239833.1">
    <property type="nucleotide sequence ID" value="NZ_JACHNY010000002.1"/>
</dbReference>
<organism evidence="2 3">
    <name type="scientific">Sphingomonas abaci</name>
    <dbReference type="NCBI Taxonomy" id="237611"/>
    <lineage>
        <taxon>Bacteria</taxon>
        <taxon>Pseudomonadati</taxon>
        <taxon>Pseudomonadota</taxon>
        <taxon>Alphaproteobacteria</taxon>
        <taxon>Sphingomonadales</taxon>
        <taxon>Sphingomonadaceae</taxon>
        <taxon>Sphingomonas</taxon>
    </lineage>
</organism>
<evidence type="ECO:0008006" key="4">
    <source>
        <dbReference type="Google" id="ProtNLM"/>
    </source>
</evidence>
<dbReference type="Proteomes" id="UP000574769">
    <property type="component" value="Unassembled WGS sequence"/>
</dbReference>
<sequence length="136" mass="14573">MARRHPRSRARSALLVAGTLAAGLAIRKLPLGLPPAIVKHGGSVLWAMMIYWIVSTGLPTWKPVRGGIVAAIVTTATELSQLYHAPVLDAARRTGLGALLLGRVFSVWDVLTYAVAVALAAAIDQWLADRRTRTSK</sequence>
<dbReference type="Pfam" id="PF10990">
    <property type="entry name" value="DUF2809"/>
    <property type="match status" value="1"/>
</dbReference>
<evidence type="ECO:0000313" key="3">
    <source>
        <dbReference type="Proteomes" id="UP000574769"/>
    </source>
</evidence>
<protein>
    <recommendedName>
        <fullName evidence="4">DUF2809 domain-containing protein</fullName>
    </recommendedName>
</protein>
<name>A0A7W7AHB7_9SPHN</name>
<gene>
    <name evidence="2" type="ORF">GGQ96_001138</name>
</gene>
<accession>A0A7W7AHB7</accession>
<evidence type="ECO:0000256" key="1">
    <source>
        <dbReference type="SAM" id="Phobius"/>
    </source>
</evidence>
<comment type="caution">
    <text evidence="2">The sequence shown here is derived from an EMBL/GenBank/DDBJ whole genome shotgun (WGS) entry which is preliminary data.</text>
</comment>
<keyword evidence="1" id="KW-0812">Transmembrane</keyword>
<keyword evidence="3" id="KW-1185">Reference proteome</keyword>
<reference evidence="2 3" key="1">
    <citation type="submission" date="2020-08" db="EMBL/GenBank/DDBJ databases">
        <title>Genomic Encyclopedia of Type Strains, Phase IV (KMG-IV): sequencing the most valuable type-strain genomes for metagenomic binning, comparative biology and taxonomic classification.</title>
        <authorList>
            <person name="Goeker M."/>
        </authorList>
    </citation>
    <scope>NUCLEOTIDE SEQUENCE [LARGE SCALE GENOMIC DNA]</scope>
    <source>
        <strain evidence="2 3">DSM 15867</strain>
    </source>
</reference>
<keyword evidence="1" id="KW-1133">Transmembrane helix</keyword>
<proteinExistence type="predicted"/>